<organism evidence="2 3">
    <name type="scientific">Haliscomenobacter hydrossis (strain ATCC 27775 / DSM 1100 / LMG 10767 / O)</name>
    <dbReference type="NCBI Taxonomy" id="760192"/>
    <lineage>
        <taxon>Bacteria</taxon>
        <taxon>Pseudomonadati</taxon>
        <taxon>Bacteroidota</taxon>
        <taxon>Saprospiria</taxon>
        <taxon>Saprospirales</taxon>
        <taxon>Haliscomenobacteraceae</taxon>
        <taxon>Haliscomenobacter</taxon>
    </lineage>
</organism>
<dbReference type="AlphaFoldDB" id="F4KQG4"/>
<dbReference type="InterPro" id="IPR054213">
    <property type="entry name" value="DUF6920"/>
</dbReference>
<dbReference type="RefSeq" id="WP_013764506.1">
    <property type="nucleotide sequence ID" value="NC_015510.1"/>
</dbReference>
<dbReference type="EMBL" id="CP002691">
    <property type="protein sequence ID" value="AEE49953.1"/>
    <property type="molecule type" value="Genomic_DNA"/>
</dbReference>
<feature type="transmembrane region" description="Helical" evidence="1">
    <location>
        <begin position="12"/>
        <end position="32"/>
    </location>
</feature>
<sequence length="281" mass="32811">MNILSYLPEISYLILSLLVLDLLGSGLFRLIVRPRAKRYWEAAEEPLLPQKLAQNQFPPQWLQYLEKSGATKAEPSGKVRLRMKGVVRTKPSGKWHPSECKAFFTSKPLTMVWYADITRAFLVSIKATEQFAQGQGFSTRWILSTFPYRWKSVGLPQSMAQRNAFYNLAAAVWQPQWWWFYALDWRETADDLLPFTCTIDDQVFFLKAQFNPAHQLTELSHWQENWQEINTKLVFSDYQMVQEQSIPLQVEVLEKDANGLLFVHIDLQVTDVVQKGPYAWW</sequence>
<keyword evidence="1" id="KW-1133">Transmembrane helix</keyword>
<reference key="2">
    <citation type="submission" date="2011-04" db="EMBL/GenBank/DDBJ databases">
        <title>Complete sequence of chromosome of Haliscomenobacter hydrossis DSM 1100.</title>
        <authorList>
            <consortium name="US DOE Joint Genome Institute (JGI-PGF)"/>
            <person name="Lucas S."/>
            <person name="Han J."/>
            <person name="Lapidus A."/>
            <person name="Bruce D."/>
            <person name="Goodwin L."/>
            <person name="Pitluck S."/>
            <person name="Peters L."/>
            <person name="Kyrpides N."/>
            <person name="Mavromatis K."/>
            <person name="Ivanova N."/>
            <person name="Ovchinnikova G."/>
            <person name="Pagani I."/>
            <person name="Daligault H."/>
            <person name="Detter J.C."/>
            <person name="Han C."/>
            <person name="Land M."/>
            <person name="Hauser L."/>
            <person name="Markowitz V."/>
            <person name="Cheng J.-F."/>
            <person name="Hugenholtz P."/>
            <person name="Woyke T."/>
            <person name="Wu D."/>
            <person name="Verbarg S."/>
            <person name="Frueling A."/>
            <person name="Brambilla E."/>
            <person name="Klenk H.-P."/>
            <person name="Eisen J.A."/>
        </authorList>
    </citation>
    <scope>NUCLEOTIDE SEQUENCE</scope>
    <source>
        <strain>DSM 1100</strain>
    </source>
</reference>
<accession>F4KQG4</accession>
<reference evidence="2 3" key="1">
    <citation type="journal article" date="2011" name="Stand. Genomic Sci.">
        <title>Complete genome sequence of Haliscomenobacter hydrossis type strain (O).</title>
        <authorList>
            <consortium name="US DOE Joint Genome Institute (JGI-PGF)"/>
            <person name="Daligault H."/>
            <person name="Lapidus A."/>
            <person name="Zeytun A."/>
            <person name="Nolan M."/>
            <person name="Lucas S."/>
            <person name="Del Rio T.G."/>
            <person name="Tice H."/>
            <person name="Cheng J.F."/>
            <person name="Tapia R."/>
            <person name="Han C."/>
            <person name="Goodwin L."/>
            <person name="Pitluck S."/>
            <person name="Liolios K."/>
            <person name="Pagani I."/>
            <person name="Ivanova N."/>
            <person name="Huntemann M."/>
            <person name="Mavromatis K."/>
            <person name="Mikhailova N."/>
            <person name="Pati A."/>
            <person name="Chen A."/>
            <person name="Palaniappan K."/>
            <person name="Land M."/>
            <person name="Hauser L."/>
            <person name="Brambilla E.M."/>
            <person name="Rohde M."/>
            <person name="Verbarg S."/>
            <person name="Goker M."/>
            <person name="Bristow J."/>
            <person name="Eisen J.A."/>
            <person name="Markowitz V."/>
            <person name="Hugenholtz P."/>
            <person name="Kyrpides N.C."/>
            <person name="Klenk H.P."/>
            <person name="Woyke T."/>
        </authorList>
    </citation>
    <scope>NUCLEOTIDE SEQUENCE [LARGE SCALE GENOMIC DNA]</scope>
    <source>
        <strain evidence="3">ATCC 27775 / DSM 1100 / LMG 10767 / O</strain>
    </source>
</reference>
<keyword evidence="1" id="KW-0812">Transmembrane</keyword>
<dbReference type="HOGENOM" id="CLU_989605_0_0_10"/>
<dbReference type="KEGG" id="hhy:Halhy_2068"/>
<keyword evidence="1" id="KW-0472">Membrane</keyword>
<evidence type="ECO:0000256" key="1">
    <source>
        <dbReference type="SAM" id="Phobius"/>
    </source>
</evidence>
<dbReference type="Pfam" id="PF21900">
    <property type="entry name" value="DUF6920"/>
    <property type="match status" value="1"/>
</dbReference>
<proteinExistence type="predicted"/>
<name>F4KQG4_HALH1</name>
<evidence type="ECO:0000313" key="3">
    <source>
        <dbReference type="Proteomes" id="UP000008461"/>
    </source>
</evidence>
<keyword evidence="3" id="KW-1185">Reference proteome</keyword>
<dbReference type="STRING" id="760192.Halhy_2068"/>
<dbReference type="Proteomes" id="UP000008461">
    <property type="component" value="Chromosome"/>
</dbReference>
<gene>
    <name evidence="2" type="ordered locus">Halhy_2068</name>
</gene>
<evidence type="ECO:0000313" key="2">
    <source>
        <dbReference type="EMBL" id="AEE49953.1"/>
    </source>
</evidence>
<protein>
    <submittedName>
        <fullName evidence="2">Uncharacterized protein</fullName>
    </submittedName>
</protein>